<sequence>MGIRRPAPPLRPEGGAMKLGTLRDGTRDGRLVVIDHDVIHATDVGHLAPSLLCALENWAAVGPELDLVARGLDGGAQPMERFHERAAQSPLPHGPRLLIARDPAGPDDAAPRLRPVAADAFLDPRGVLPEASEIAVSLAVAAGPVAAGASAAEAGATIRLVLLMLSLSGPEFEAGAEPVAFAPAAVTPEALEAAGGWELAPRLTINEQSFGPGRAPGSRADFAALIARAAEAGSVAAGSLIAGPALIRRPIEAGDRIRLDLREAGGRSVFGAIELVVGDGAPRAAVTTGAAVGAGVAAQMMWAPY</sequence>
<evidence type="ECO:0000313" key="3">
    <source>
        <dbReference type="Proteomes" id="UP000249185"/>
    </source>
</evidence>
<protein>
    <recommendedName>
        <fullName evidence="1">Fumarylacetoacetase N-terminal domain-containing protein</fullName>
    </recommendedName>
</protein>
<proteinExistence type="predicted"/>
<dbReference type="Pfam" id="PF18288">
    <property type="entry name" value="FAA_hydro_N_2"/>
    <property type="match status" value="1"/>
</dbReference>
<evidence type="ECO:0000313" key="2">
    <source>
        <dbReference type="EMBL" id="PZQ47817.1"/>
    </source>
</evidence>
<comment type="caution">
    <text evidence="2">The sequence shown here is derived from an EMBL/GenBank/DDBJ whole genome shotgun (WGS) entry which is preliminary data.</text>
</comment>
<reference evidence="2 3" key="1">
    <citation type="submission" date="2017-08" db="EMBL/GenBank/DDBJ databases">
        <title>Infants hospitalized years apart are colonized by the same room-sourced microbial strains.</title>
        <authorList>
            <person name="Brooks B."/>
            <person name="Olm M.R."/>
            <person name="Firek B.A."/>
            <person name="Baker R."/>
            <person name="Thomas B.C."/>
            <person name="Morowitz M.J."/>
            <person name="Banfield J.F."/>
        </authorList>
    </citation>
    <scope>NUCLEOTIDE SEQUENCE [LARGE SCALE GENOMIC DNA]</scope>
    <source>
        <strain evidence="2">S2_005_002_R2_34</strain>
    </source>
</reference>
<dbReference type="Gene3D" id="3.90.850.10">
    <property type="entry name" value="Fumarylacetoacetase-like, C-terminal domain"/>
    <property type="match status" value="1"/>
</dbReference>
<name>A0A2W5PSW8_RHOSU</name>
<gene>
    <name evidence="2" type="ORF">DI556_16540</name>
</gene>
<evidence type="ECO:0000259" key="1">
    <source>
        <dbReference type="Pfam" id="PF18288"/>
    </source>
</evidence>
<feature type="domain" description="Fumarylacetoacetase N-terminal" evidence="1">
    <location>
        <begin position="17"/>
        <end position="92"/>
    </location>
</feature>
<dbReference type="EMBL" id="QFPW01000015">
    <property type="protein sequence ID" value="PZQ47817.1"/>
    <property type="molecule type" value="Genomic_DNA"/>
</dbReference>
<dbReference type="AlphaFoldDB" id="A0A2W5PSW8"/>
<dbReference type="SUPFAM" id="SSF56529">
    <property type="entry name" value="FAH"/>
    <property type="match status" value="1"/>
</dbReference>
<dbReference type="InterPro" id="IPR036663">
    <property type="entry name" value="Fumarylacetoacetase_C_sf"/>
</dbReference>
<dbReference type="Proteomes" id="UP000249185">
    <property type="component" value="Unassembled WGS sequence"/>
</dbReference>
<organism evidence="2 3">
    <name type="scientific">Rhodovulum sulfidophilum</name>
    <name type="common">Rhodobacter sulfidophilus</name>
    <dbReference type="NCBI Taxonomy" id="35806"/>
    <lineage>
        <taxon>Bacteria</taxon>
        <taxon>Pseudomonadati</taxon>
        <taxon>Pseudomonadota</taxon>
        <taxon>Alphaproteobacteria</taxon>
        <taxon>Rhodobacterales</taxon>
        <taxon>Paracoccaceae</taxon>
        <taxon>Rhodovulum</taxon>
    </lineage>
</organism>
<dbReference type="InterPro" id="IPR041072">
    <property type="entry name" value="FAA_hydro_N"/>
</dbReference>
<dbReference type="GO" id="GO:0003824">
    <property type="term" value="F:catalytic activity"/>
    <property type="evidence" value="ECO:0007669"/>
    <property type="project" value="InterPro"/>
</dbReference>
<accession>A0A2W5PSW8</accession>